<comment type="caution">
    <text evidence="2">The sequence shown here is derived from an EMBL/GenBank/DDBJ whole genome shotgun (WGS) entry which is preliminary data.</text>
</comment>
<dbReference type="NCBIfam" id="TIGR02246">
    <property type="entry name" value="SgcJ/EcaC family oxidoreductase"/>
    <property type="match status" value="1"/>
</dbReference>
<evidence type="ECO:0000313" key="3">
    <source>
        <dbReference type="Proteomes" id="UP001205185"/>
    </source>
</evidence>
<dbReference type="InterPro" id="IPR011944">
    <property type="entry name" value="Steroid_delta5-4_isomerase"/>
</dbReference>
<dbReference type="InterPro" id="IPR032710">
    <property type="entry name" value="NTF2-like_dom_sf"/>
</dbReference>
<proteinExistence type="predicted"/>
<feature type="domain" description="DUF4440" evidence="1">
    <location>
        <begin position="18"/>
        <end position="128"/>
    </location>
</feature>
<accession>A0ABT1IE90</accession>
<dbReference type="Proteomes" id="UP001205185">
    <property type="component" value="Unassembled WGS sequence"/>
</dbReference>
<dbReference type="InterPro" id="IPR027843">
    <property type="entry name" value="DUF4440"/>
</dbReference>
<dbReference type="EMBL" id="JAMTCO010000008">
    <property type="protein sequence ID" value="MCP2270962.1"/>
    <property type="molecule type" value="Genomic_DNA"/>
</dbReference>
<name>A0ABT1IE90_9PSEU</name>
<protein>
    <recommendedName>
        <fullName evidence="1">DUF4440 domain-containing protein</fullName>
    </recommendedName>
</protein>
<gene>
    <name evidence="2" type="ORF">LV75_003474</name>
</gene>
<sequence>MSTSTAAGPSAGDQAAVAAIPQRVVAAWAANDAEAFASVFTDTGTLILPGLHRKGRAAITEHMAASFRAEYRGTRVTGKPIEVTFLGRDAGVLITEGGVLLEGETEVHPDRAIRASWVVVRQEDQWRLAVYQNCPRDAA</sequence>
<dbReference type="SUPFAM" id="SSF54427">
    <property type="entry name" value="NTF2-like"/>
    <property type="match status" value="1"/>
</dbReference>
<evidence type="ECO:0000259" key="1">
    <source>
        <dbReference type="Pfam" id="PF14534"/>
    </source>
</evidence>
<organism evidence="2 3">
    <name type="scientific">Actinokineospora diospyrosa</name>
    <dbReference type="NCBI Taxonomy" id="103728"/>
    <lineage>
        <taxon>Bacteria</taxon>
        <taxon>Bacillati</taxon>
        <taxon>Actinomycetota</taxon>
        <taxon>Actinomycetes</taxon>
        <taxon>Pseudonocardiales</taxon>
        <taxon>Pseudonocardiaceae</taxon>
        <taxon>Actinokineospora</taxon>
    </lineage>
</organism>
<dbReference type="Gene3D" id="3.10.450.50">
    <property type="match status" value="1"/>
</dbReference>
<dbReference type="RefSeq" id="WP_253887922.1">
    <property type="nucleotide sequence ID" value="NZ_BAAAVB010000013.1"/>
</dbReference>
<keyword evidence="3" id="KW-1185">Reference proteome</keyword>
<dbReference type="Pfam" id="PF14534">
    <property type="entry name" value="DUF4440"/>
    <property type="match status" value="1"/>
</dbReference>
<evidence type="ECO:0000313" key="2">
    <source>
        <dbReference type="EMBL" id="MCP2270962.1"/>
    </source>
</evidence>
<reference evidence="2 3" key="1">
    <citation type="submission" date="2022-06" db="EMBL/GenBank/DDBJ databases">
        <title>Genomic Encyclopedia of Archaeal and Bacterial Type Strains, Phase II (KMG-II): from individual species to whole genera.</title>
        <authorList>
            <person name="Goeker M."/>
        </authorList>
    </citation>
    <scope>NUCLEOTIDE SEQUENCE [LARGE SCALE GENOMIC DNA]</scope>
    <source>
        <strain evidence="2 3">DSM 44255</strain>
    </source>
</reference>